<dbReference type="AlphaFoldDB" id="A0A4Q2UWG5"/>
<feature type="transmembrane region" description="Helical" evidence="1">
    <location>
        <begin position="78"/>
        <end position="99"/>
    </location>
</feature>
<dbReference type="Pfam" id="PF13471">
    <property type="entry name" value="Transglut_core3"/>
    <property type="match status" value="1"/>
</dbReference>
<dbReference type="InterPro" id="IPR032708">
    <property type="entry name" value="McjB_C"/>
</dbReference>
<dbReference type="InterPro" id="IPR053521">
    <property type="entry name" value="McjB-like"/>
</dbReference>
<feature type="transmembrane region" description="Helical" evidence="1">
    <location>
        <begin position="23"/>
        <end position="48"/>
    </location>
</feature>
<dbReference type="Proteomes" id="UP000290407">
    <property type="component" value="Unassembled WGS sequence"/>
</dbReference>
<keyword evidence="1" id="KW-1133">Transmembrane helix</keyword>
<gene>
    <name evidence="3" type="ORF">EQG79_04030</name>
</gene>
<accession>A0A4Q2UWG5</accession>
<dbReference type="NCBIfam" id="NF033537">
    <property type="entry name" value="lasso_biosyn_B2"/>
    <property type="match status" value="1"/>
</dbReference>
<dbReference type="RefSeq" id="WP_129600093.1">
    <property type="nucleotide sequence ID" value="NZ_SBLB01000001.1"/>
</dbReference>
<evidence type="ECO:0000313" key="3">
    <source>
        <dbReference type="EMBL" id="RYC71319.1"/>
    </source>
</evidence>
<sequence>MKTLSKLRLRYAKISSLRWTEKILLIYVLAVLILVKVLILLFPVSWFITPRSAPASHTSKRGIPTATMNKRVWAVNVLSTHIPLGFTCLIQALAAKWLLKNQPHVRVHIGVRSNTADGFSAHAWVTYQSVTILGEQPNLLFEPILAWT</sequence>
<keyword evidence="4" id="KW-1185">Reference proteome</keyword>
<proteinExistence type="predicted"/>
<keyword evidence="1" id="KW-0472">Membrane</keyword>
<dbReference type="EMBL" id="SBLB01000001">
    <property type="protein sequence ID" value="RYC71319.1"/>
    <property type="molecule type" value="Genomic_DNA"/>
</dbReference>
<keyword evidence="1" id="KW-0812">Transmembrane</keyword>
<organism evidence="3 4">
    <name type="scientific">Spirosoma sordidisoli</name>
    <dbReference type="NCBI Taxonomy" id="2502893"/>
    <lineage>
        <taxon>Bacteria</taxon>
        <taxon>Pseudomonadati</taxon>
        <taxon>Bacteroidota</taxon>
        <taxon>Cytophagia</taxon>
        <taxon>Cytophagales</taxon>
        <taxon>Cytophagaceae</taxon>
        <taxon>Spirosoma</taxon>
    </lineage>
</organism>
<comment type="caution">
    <text evidence="3">The sequence shown here is derived from an EMBL/GenBank/DDBJ whole genome shotgun (WGS) entry which is preliminary data.</text>
</comment>
<evidence type="ECO:0000313" key="4">
    <source>
        <dbReference type="Proteomes" id="UP000290407"/>
    </source>
</evidence>
<evidence type="ECO:0000256" key="1">
    <source>
        <dbReference type="SAM" id="Phobius"/>
    </source>
</evidence>
<name>A0A4Q2UWG5_9BACT</name>
<evidence type="ECO:0000259" key="2">
    <source>
        <dbReference type="Pfam" id="PF13471"/>
    </source>
</evidence>
<protein>
    <submittedName>
        <fullName evidence="3">Lasso peptide biosynthesis B2 protein</fullName>
    </submittedName>
</protein>
<reference evidence="3 4" key="1">
    <citation type="submission" date="2019-01" db="EMBL/GenBank/DDBJ databases">
        <title>Spirosoma flava sp. nov., a propanil-degrading bacterium isolated from herbicide-contaminated soil.</title>
        <authorList>
            <person name="Zhang L."/>
            <person name="Jiang J.-D."/>
        </authorList>
    </citation>
    <scope>NUCLEOTIDE SEQUENCE [LARGE SCALE GENOMIC DNA]</scope>
    <source>
        <strain evidence="3 4">TY50</strain>
    </source>
</reference>
<feature type="domain" description="Microcin J25-processing protein McjB C-terminal" evidence="2">
    <location>
        <begin position="32"/>
        <end position="145"/>
    </location>
</feature>